<accession>A0A9Q0K0P4</accession>
<dbReference type="AlphaFoldDB" id="A0A9Q0K0P4"/>
<protein>
    <submittedName>
        <fullName evidence="1">Uncharacterized protein</fullName>
    </submittedName>
</protein>
<gene>
    <name evidence="1" type="ORF">NE237_026635</name>
</gene>
<comment type="caution">
    <text evidence="1">The sequence shown here is derived from an EMBL/GenBank/DDBJ whole genome shotgun (WGS) entry which is preliminary data.</text>
</comment>
<dbReference type="OrthoDB" id="45007at2759"/>
<sequence length="150" mass="16695">MAGERELSSSSSSITATCVVLVALILNSAFLCNGGITSSYVRAVFAPIDMPYNSDVFAIPPGYIAPEQYNTKYYNEFGVGNTTRQFYFTTPPLVGLDVPYTFGLIDIGIPRTRLLQIFDDKMIISFYLLNKYGSAIDPKCSSHWIELFLF</sequence>
<reference evidence="1" key="1">
    <citation type="journal article" date="2023" name="Plant J.">
        <title>The genome of the king protea, Protea cynaroides.</title>
        <authorList>
            <person name="Chang J."/>
            <person name="Duong T.A."/>
            <person name="Schoeman C."/>
            <person name="Ma X."/>
            <person name="Roodt D."/>
            <person name="Barker N."/>
            <person name="Li Z."/>
            <person name="Van de Peer Y."/>
            <person name="Mizrachi E."/>
        </authorList>
    </citation>
    <scope>NUCLEOTIDE SEQUENCE</scope>
    <source>
        <tissue evidence="1">Young leaves</tissue>
    </source>
</reference>
<dbReference type="EMBL" id="JAMYWD010000010">
    <property type="protein sequence ID" value="KAJ4959524.1"/>
    <property type="molecule type" value="Genomic_DNA"/>
</dbReference>
<proteinExistence type="predicted"/>
<evidence type="ECO:0000313" key="2">
    <source>
        <dbReference type="Proteomes" id="UP001141806"/>
    </source>
</evidence>
<dbReference type="Proteomes" id="UP001141806">
    <property type="component" value="Unassembled WGS sequence"/>
</dbReference>
<keyword evidence="2" id="KW-1185">Reference proteome</keyword>
<name>A0A9Q0K0P4_9MAGN</name>
<organism evidence="1 2">
    <name type="scientific">Protea cynaroides</name>
    <dbReference type="NCBI Taxonomy" id="273540"/>
    <lineage>
        <taxon>Eukaryota</taxon>
        <taxon>Viridiplantae</taxon>
        <taxon>Streptophyta</taxon>
        <taxon>Embryophyta</taxon>
        <taxon>Tracheophyta</taxon>
        <taxon>Spermatophyta</taxon>
        <taxon>Magnoliopsida</taxon>
        <taxon>Proteales</taxon>
        <taxon>Proteaceae</taxon>
        <taxon>Protea</taxon>
    </lineage>
</organism>
<evidence type="ECO:0000313" key="1">
    <source>
        <dbReference type="EMBL" id="KAJ4959524.1"/>
    </source>
</evidence>